<dbReference type="EMBL" id="JACEIK010002699">
    <property type="protein sequence ID" value="MCD9638430.1"/>
    <property type="molecule type" value="Genomic_DNA"/>
</dbReference>
<evidence type="ECO:0000313" key="2">
    <source>
        <dbReference type="EMBL" id="MCD9638430.1"/>
    </source>
</evidence>
<accession>A0ABS8UX79</accession>
<gene>
    <name evidence="2" type="ORF">HAX54_022393</name>
</gene>
<keyword evidence="3" id="KW-1185">Reference proteome</keyword>
<feature type="region of interest" description="Disordered" evidence="1">
    <location>
        <begin position="99"/>
        <end position="118"/>
    </location>
</feature>
<name>A0ABS8UX79_DATST</name>
<proteinExistence type="predicted"/>
<evidence type="ECO:0000313" key="3">
    <source>
        <dbReference type="Proteomes" id="UP000823775"/>
    </source>
</evidence>
<protein>
    <submittedName>
        <fullName evidence="2">Uncharacterized protein</fullName>
    </submittedName>
</protein>
<reference evidence="2 3" key="1">
    <citation type="journal article" date="2021" name="BMC Genomics">
        <title>Datura genome reveals duplications of psychoactive alkaloid biosynthetic genes and high mutation rate following tissue culture.</title>
        <authorList>
            <person name="Rajewski A."/>
            <person name="Carter-House D."/>
            <person name="Stajich J."/>
            <person name="Litt A."/>
        </authorList>
    </citation>
    <scope>NUCLEOTIDE SEQUENCE [LARGE SCALE GENOMIC DNA]</scope>
    <source>
        <strain evidence="2">AR-01</strain>
    </source>
</reference>
<dbReference type="Proteomes" id="UP000823775">
    <property type="component" value="Unassembled WGS sequence"/>
</dbReference>
<organism evidence="2 3">
    <name type="scientific">Datura stramonium</name>
    <name type="common">Jimsonweed</name>
    <name type="synonym">Common thornapple</name>
    <dbReference type="NCBI Taxonomy" id="4076"/>
    <lineage>
        <taxon>Eukaryota</taxon>
        <taxon>Viridiplantae</taxon>
        <taxon>Streptophyta</taxon>
        <taxon>Embryophyta</taxon>
        <taxon>Tracheophyta</taxon>
        <taxon>Spermatophyta</taxon>
        <taxon>Magnoliopsida</taxon>
        <taxon>eudicotyledons</taxon>
        <taxon>Gunneridae</taxon>
        <taxon>Pentapetalae</taxon>
        <taxon>asterids</taxon>
        <taxon>lamiids</taxon>
        <taxon>Solanales</taxon>
        <taxon>Solanaceae</taxon>
        <taxon>Solanoideae</taxon>
        <taxon>Datureae</taxon>
        <taxon>Datura</taxon>
    </lineage>
</organism>
<sequence>MSILNQLIRHDREEKQLTDLTRALDQCPQKQGKVQNESAQELLQLLQRELLPKKKKEKSGRASPRNARYFSVGDNTPLSFGIDPSSSLRCKVNVREGERRGASMGGMKSISGGMGLSREDANPGDDIGIGLDISSVFEKGFNGDRTPLLLKSNGLGDIDSLDFMASLSLQPATLLVPKIYIIQNPFKRLITKVTKQADDGGSAGSISLTPFFTTPKPEARRAE</sequence>
<comment type="caution">
    <text evidence="2">The sequence shown here is derived from an EMBL/GenBank/DDBJ whole genome shotgun (WGS) entry which is preliminary data.</text>
</comment>
<evidence type="ECO:0000256" key="1">
    <source>
        <dbReference type="SAM" id="MobiDB-lite"/>
    </source>
</evidence>